<reference evidence="10" key="2">
    <citation type="submission" date="2025-09" db="UniProtKB">
        <authorList>
            <consortium name="Ensembl"/>
        </authorList>
    </citation>
    <scope>IDENTIFICATION</scope>
</reference>
<protein>
    <submittedName>
        <fullName evidence="10">Si:ch211-202h22.7</fullName>
    </submittedName>
</protein>
<dbReference type="PANTHER" id="PTHR23292">
    <property type="entry name" value="LIPOPOLYSACCHARIDE-INDUCED TUMOR NECROSIS FACTOR-ALPHA FACTOR"/>
    <property type="match status" value="1"/>
</dbReference>
<organism evidence="10 11">
    <name type="scientific">Kryptolebias marmoratus</name>
    <name type="common">Mangrove killifish</name>
    <name type="synonym">Rivulus marmoratus</name>
    <dbReference type="NCBI Taxonomy" id="37003"/>
    <lineage>
        <taxon>Eukaryota</taxon>
        <taxon>Metazoa</taxon>
        <taxon>Chordata</taxon>
        <taxon>Craniata</taxon>
        <taxon>Vertebrata</taxon>
        <taxon>Euteleostomi</taxon>
        <taxon>Actinopterygii</taxon>
        <taxon>Neopterygii</taxon>
        <taxon>Teleostei</taxon>
        <taxon>Neoteleostei</taxon>
        <taxon>Acanthomorphata</taxon>
        <taxon>Ovalentaria</taxon>
        <taxon>Atherinomorphae</taxon>
        <taxon>Cyprinodontiformes</taxon>
        <taxon>Rivulidae</taxon>
        <taxon>Kryptolebias</taxon>
    </lineage>
</organism>
<dbReference type="SMART" id="SM00714">
    <property type="entry name" value="LITAF"/>
    <property type="match status" value="1"/>
</dbReference>
<evidence type="ECO:0000256" key="5">
    <source>
        <dbReference type="ARBA" id="ARBA00022723"/>
    </source>
</evidence>
<dbReference type="PANTHER" id="PTHR23292:SF45">
    <property type="entry name" value="LIPOPOLYSACCHARIDE-INDUCED TUMOR NECROSIS FACTOR-ALPHA FACTOR HOMOLOG"/>
    <property type="match status" value="1"/>
</dbReference>
<comment type="similarity">
    <text evidence="4">Belongs to the CDIP1/LITAF family.</text>
</comment>
<accession>A0A3Q2ZCR6</accession>
<feature type="compositionally biased region" description="Pro residues" evidence="8">
    <location>
        <begin position="9"/>
        <end position="22"/>
    </location>
</feature>
<evidence type="ECO:0000256" key="7">
    <source>
        <dbReference type="ARBA" id="ARBA00023136"/>
    </source>
</evidence>
<feature type="compositionally biased region" description="Low complexity" evidence="8">
    <location>
        <begin position="31"/>
        <end position="40"/>
    </location>
</feature>
<evidence type="ECO:0000256" key="1">
    <source>
        <dbReference type="ARBA" id="ARBA00004125"/>
    </source>
</evidence>
<dbReference type="InterPro" id="IPR037519">
    <property type="entry name" value="LITAF_fam"/>
</dbReference>
<dbReference type="PROSITE" id="PS51837">
    <property type="entry name" value="LITAF"/>
    <property type="match status" value="1"/>
</dbReference>
<dbReference type="GO" id="GO:0005634">
    <property type="term" value="C:nucleus"/>
    <property type="evidence" value="ECO:0007669"/>
    <property type="project" value="TreeGrafter"/>
</dbReference>
<evidence type="ECO:0000313" key="10">
    <source>
        <dbReference type="Ensembl" id="ENSKMAP00000001456.1"/>
    </source>
</evidence>
<name>A0A3Q2ZCR6_KRYMA</name>
<evidence type="ECO:0000256" key="8">
    <source>
        <dbReference type="SAM" id="MobiDB-lite"/>
    </source>
</evidence>
<feature type="domain" description="LITAF" evidence="9">
    <location>
        <begin position="64"/>
        <end position="146"/>
    </location>
</feature>
<evidence type="ECO:0000259" key="9">
    <source>
        <dbReference type="PROSITE" id="PS51837"/>
    </source>
</evidence>
<dbReference type="GO" id="GO:0098560">
    <property type="term" value="C:cytoplasmic side of late endosome membrane"/>
    <property type="evidence" value="ECO:0007669"/>
    <property type="project" value="TreeGrafter"/>
</dbReference>
<dbReference type="GO" id="GO:0098574">
    <property type="term" value="C:cytoplasmic side of lysosomal membrane"/>
    <property type="evidence" value="ECO:0007669"/>
    <property type="project" value="TreeGrafter"/>
</dbReference>
<dbReference type="InterPro" id="IPR006629">
    <property type="entry name" value="LITAF"/>
</dbReference>
<dbReference type="OMA" id="TFVRCPT"/>
<keyword evidence="5" id="KW-0479">Metal-binding</keyword>
<dbReference type="Proteomes" id="UP000264800">
    <property type="component" value="Unplaced"/>
</dbReference>
<dbReference type="GeneTree" id="ENSGT00940000155366"/>
<dbReference type="STRING" id="37003.ENSKMAP00000001456"/>
<feature type="compositionally biased region" description="Pro residues" evidence="8">
    <location>
        <begin position="41"/>
        <end position="55"/>
    </location>
</feature>
<evidence type="ECO:0000313" key="11">
    <source>
        <dbReference type="Proteomes" id="UP000264800"/>
    </source>
</evidence>
<evidence type="ECO:0000256" key="3">
    <source>
        <dbReference type="ARBA" id="ARBA00004630"/>
    </source>
</evidence>
<keyword evidence="6" id="KW-0862">Zinc</keyword>
<sequence>MEKGGQPPQNSPDVPPPYPGPPLVQSSVVNQPAPAAQAAPQPMPQPAPQPMPQPAPQPIFVFFSANPVVVQALPRDVPGQMFCPHCQNNIVTTTHYKVGTQTWLICGLVALFLCWPCCLIPFCVNDCKDVVHSCPTCQRVVHIYKRR</sequence>
<evidence type="ECO:0000256" key="6">
    <source>
        <dbReference type="ARBA" id="ARBA00022833"/>
    </source>
</evidence>
<evidence type="ECO:0000256" key="4">
    <source>
        <dbReference type="ARBA" id="ARBA00005975"/>
    </source>
</evidence>
<dbReference type="GO" id="GO:0008270">
    <property type="term" value="F:zinc ion binding"/>
    <property type="evidence" value="ECO:0007669"/>
    <property type="project" value="TreeGrafter"/>
</dbReference>
<proteinExistence type="inferred from homology"/>
<evidence type="ECO:0000256" key="2">
    <source>
        <dbReference type="ARBA" id="ARBA00004414"/>
    </source>
</evidence>
<comment type="subcellular location">
    <subcellularLocation>
        <location evidence="1">Endosome membrane</location>
        <topology evidence="1">Peripheral membrane protein</topology>
        <orientation evidence="1">Cytoplasmic side</orientation>
    </subcellularLocation>
    <subcellularLocation>
        <location evidence="2">Late endosome membrane</location>
    </subcellularLocation>
    <subcellularLocation>
        <location evidence="3">Lysosome membrane</location>
        <topology evidence="3">Peripheral membrane protein</topology>
        <orientation evidence="3">Cytoplasmic side</orientation>
    </subcellularLocation>
</comment>
<feature type="region of interest" description="Disordered" evidence="8">
    <location>
        <begin position="1"/>
        <end position="55"/>
    </location>
</feature>
<keyword evidence="11" id="KW-1185">Reference proteome</keyword>
<keyword evidence="7" id="KW-0472">Membrane</keyword>
<dbReference type="Ensembl" id="ENSKMAT00000001496.1">
    <property type="protein sequence ID" value="ENSKMAP00000001456.1"/>
    <property type="gene ID" value="ENSKMAG00000001101.1"/>
</dbReference>
<dbReference type="Pfam" id="PF10601">
    <property type="entry name" value="zf-LITAF-like"/>
    <property type="match status" value="1"/>
</dbReference>
<dbReference type="AlphaFoldDB" id="A0A3Q2ZCR6"/>
<reference evidence="10" key="1">
    <citation type="submission" date="2025-08" db="UniProtKB">
        <authorList>
            <consortium name="Ensembl"/>
        </authorList>
    </citation>
    <scope>IDENTIFICATION</scope>
</reference>